<dbReference type="EMBL" id="BAAART010000055">
    <property type="protein sequence ID" value="GAA2230795.1"/>
    <property type="molecule type" value="Genomic_DNA"/>
</dbReference>
<evidence type="ECO:0000256" key="1">
    <source>
        <dbReference type="SAM" id="MobiDB-lite"/>
    </source>
</evidence>
<gene>
    <name evidence="2" type="ORF">GCM10010104_25600</name>
</gene>
<keyword evidence="3" id="KW-1185">Reference proteome</keyword>
<feature type="region of interest" description="Disordered" evidence="1">
    <location>
        <begin position="1"/>
        <end position="41"/>
    </location>
</feature>
<organism evidence="2 3">
    <name type="scientific">Streptomyces indiaensis</name>
    <dbReference type="NCBI Taxonomy" id="284033"/>
    <lineage>
        <taxon>Bacteria</taxon>
        <taxon>Bacillati</taxon>
        <taxon>Actinomycetota</taxon>
        <taxon>Actinomycetes</taxon>
        <taxon>Kitasatosporales</taxon>
        <taxon>Streptomycetaceae</taxon>
        <taxon>Streptomyces</taxon>
    </lineage>
</organism>
<proteinExistence type="predicted"/>
<dbReference type="Proteomes" id="UP001501474">
    <property type="component" value="Unassembled WGS sequence"/>
</dbReference>
<evidence type="ECO:0000313" key="2">
    <source>
        <dbReference type="EMBL" id="GAA2230795.1"/>
    </source>
</evidence>
<accession>A0ABN3DGV7</accession>
<name>A0ABN3DGV7_9ACTN</name>
<reference evidence="2 3" key="1">
    <citation type="journal article" date="2019" name="Int. J. Syst. Evol. Microbiol.">
        <title>The Global Catalogue of Microorganisms (GCM) 10K type strain sequencing project: providing services to taxonomists for standard genome sequencing and annotation.</title>
        <authorList>
            <consortium name="The Broad Institute Genomics Platform"/>
            <consortium name="The Broad Institute Genome Sequencing Center for Infectious Disease"/>
            <person name="Wu L."/>
            <person name="Ma J."/>
        </authorList>
    </citation>
    <scope>NUCLEOTIDE SEQUENCE [LARGE SCALE GENOMIC DNA]</scope>
    <source>
        <strain evidence="2 3">JCM 3053</strain>
    </source>
</reference>
<sequence>MARWWGRNRRSEGARAVPSDQDPSTSTEYGTLPGQVEKPDGPRTVMLSVHRSGVMLSAGDGGDGQAAPAPRMYPWAEITHLWFANDLEGHSSAGDTVVTQWLYIQRLEFADGTVVTSRLADPPVTTPGDVFRTGQIADRPPSSIWPLMAHIHTQVTEAQLAKAKATLAAGGRVDFGPLTADGDGLDYQDIHIPWEDITVLRYSFVHASVDEDELGAYLRMEFRDREAGAYGFPFRWLRIPALDVPDLELLEQLAAERRA</sequence>
<evidence type="ECO:0000313" key="3">
    <source>
        <dbReference type="Proteomes" id="UP001501474"/>
    </source>
</evidence>
<protein>
    <submittedName>
        <fullName evidence="2">Uncharacterized protein</fullName>
    </submittedName>
</protein>
<comment type="caution">
    <text evidence="2">The sequence shown here is derived from an EMBL/GenBank/DDBJ whole genome shotgun (WGS) entry which is preliminary data.</text>
</comment>